<proteinExistence type="predicted"/>
<dbReference type="PATRIC" id="fig|1360.106.peg.2472"/>
<dbReference type="Pfam" id="PF01381">
    <property type="entry name" value="HTH_3"/>
    <property type="match status" value="1"/>
</dbReference>
<name>A0A0V8CY40_LACLL</name>
<accession>A0A0V8CY40</accession>
<evidence type="ECO:0000259" key="1">
    <source>
        <dbReference type="PROSITE" id="PS50943"/>
    </source>
</evidence>
<dbReference type="SUPFAM" id="SSF47413">
    <property type="entry name" value="lambda repressor-like DNA-binding domains"/>
    <property type="match status" value="1"/>
</dbReference>
<dbReference type="EMBL" id="LKLP01000111">
    <property type="protein sequence ID" value="KSU06173.1"/>
    <property type="molecule type" value="Genomic_DNA"/>
</dbReference>
<dbReference type="Proteomes" id="UP000054230">
    <property type="component" value="Unassembled WGS sequence"/>
</dbReference>
<dbReference type="GO" id="GO:0003677">
    <property type="term" value="F:DNA binding"/>
    <property type="evidence" value="ECO:0007669"/>
    <property type="project" value="InterPro"/>
</dbReference>
<comment type="caution">
    <text evidence="2">The sequence shown here is derived from an EMBL/GenBank/DDBJ whole genome shotgun (WGS) entry which is preliminary data.</text>
</comment>
<sequence>MVTEIVKTSLMSGKELKKLRKKLNYNLRDFGSKVGIDFSTIGKYEKGKRYISARTEAQIKQALGLSFESKHDYELHVHLDFLRLTFFDASLETIMNRIVGIEKTYFTFTENKLHGFDGVWQSGMIRIYSSHERPEQGIMLELTGQGLTEMESWLQELDKNFTLNEWLVMITDPDYYLKEGLFSRYNCSRLDIAIDEMYKATGNYDLHDLKWKKDHHSEKLIETQLRSSHDIESYWNDKPLGLTLYFGSPNGNFLLRMYEKAKERAKKENRELEDVLHDYGVVNRYEMQIRENYARSAFDELAQKGRLDQFAIDLLLSKITVYDEIKTESGEVAYQYSKAFYDVFGHYEKVKINGKKVETSIERSMKWIISQVAGTLALFRAIYGRQWLFDWLDQIMDEVEFNKKQEGVILFEKARLTENDNGMYLWYKKKIAEKKYEPQNIIAEKISPDSKLWGLRLKDVPSKFNIYINEIGEYQVSEPKGMTLEHINDLGEKKSVDFFNSSLFIVFEVKK</sequence>
<reference evidence="3" key="1">
    <citation type="submission" date="2015-10" db="EMBL/GenBank/DDBJ databases">
        <title>Draft Genome Sequences of 11 Lactococcus lactis subspecies cremoris strains.</title>
        <authorList>
            <person name="Wels M."/>
            <person name="Backus L."/>
            <person name="Boekhorst J."/>
            <person name="Dijkstra A."/>
            <person name="Beerthuizen M."/>
            <person name="Kelly W."/>
            <person name="Siezen R."/>
            <person name="Bachmann H."/>
            <person name="Van Hijum S."/>
        </authorList>
    </citation>
    <scope>NUCLEOTIDE SEQUENCE [LARGE SCALE GENOMIC DNA]</scope>
    <source>
        <strain evidence="3">LMG8520</strain>
    </source>
</reference>
<dbReference type="InterPro" id="IPR001387">
    <property type="entry name" value="Cro/C1-type_HTH"/>
</dbReference>
<evidence type="ECO:0000313" key="3">
    <source>
        <dbReference type="Proteomes" id="UP000054230"/>
    </source>
</evidence>
<dbReference type="InterPro" id="IPR003491">
    <property type="entry name" value="REP-like_C"/>
</dbReference>
<evidence type="ECO:0000313" key="2">
    <source>
        <dbReference type="EMBL" id="KSU06173.1"/>
    </source>
</evidence>
<gene>
    <name evidence="2" type="ORF">LMG8520_2167</name>
</gene>
<dbReference type="CDD" id="cd00093">
    <property type="entry name" value="HTH_XRE"/>
    <property type="match status" value="1"/>
</dbReference>
<dbReference type="Pfam" id="PF18106">
    <property type="entry name" value="Rol_Rep_N"/>
    <property type="match status" value="1"/>
</dbReference>
<feature type="domain" description="HTH cro/C1-type" evidence="1">
    <location>
        <begin position="16"/>
        <end position="70"/>
    </location>
</feature>
<dbReference type="SMART" id="SM00530">
    <property type="entry name" value="HTH_XRE"/>
    <property type="match status" value="1"/>
</dbReference>
<dbReference type="Gene3D" id="1.10.260.40">
    <property type="entry name" value="lambda repressor-like DNA-binding domains"/>
    <property type="match status" value="1"/>
</dbReference>
<dbReference type="Pfam" id="PF02486">
    <property type="entry name" value="Rep_trans"/>
    <property type="match status" value="1"/>
</dbReference>
<dbReference type="RefSeq" id="WP_237671228.1">
    <property type="nucleotide sequence ID" value="NZ_LKLP01000111.1"/>
</dbReference>
<dbReference type="InterPro" id="IPR040819">
    <property type="entry name" value="Rol_Rep_N"/>
</dbReference>
<dbReference type="AlphaFoldDB" id="A0A0V8CY40"/>
<dbReference type="PROSITE" id="PS50943">
    <property type="entry name" value="HTH_CROC1"/>
    <property type="match status" value="1"/>
</dbReference>
<organism evidence="2 3">
    <name type="scientific">Lactococcus lactis subsp. lactis</name>
    <name type="common">Streptococcus lactis</name>
    <dbReference type="NCBI Taxonomy" id="1360"/>
    <lineage>
        <taxon>Bacteria</taxon>
        <taxon>Bacillati</taxon>
        <taxon>Bacillota</taxon>
        <taxon>Bacilli</taxon>
        <taxon>Lactobacillales</taxon>
        <taxon>Streptococcaceae</taxon>
        <taxon>Lactococcus</taxon>
    </lineage>
</organism>
<dbReference type="InterPro" id="IPR010982">
    <property type="entry name" value="Lambda_DNA-bd_dom_sf"/>
</dbReference>
<protein>
    <submittedName>
        <fullName evidence="2">Transcriptional regulator Cro/CI family</fullName>
    </submittedName>
</protein>